<evidence type="ECO:0000256" key="3">
    <source>
        <dbReference type="ARBA" id="ARBA00022801"/>
    </source>
</evidence>
<dbReference type="PANTHER" id="PTHR43690:SF17">
    <property type="entry name" value="PROTEIN YHJJ"/>
    <property type="match status" value="1"/>
</dbReference>
<dbReference type="InterPro" id="IPR007863">
    <property type="entry name" value="Peptidase_M16_C"/>
</dbReference>
<dbReference type="InterPro" id="IPR011249">
    <property type="entry name" value="Metalloenz_LuxS/M16"/>
</dbReference>
<dbReference type="GO" id="GO:0008237">
    <property type="term" value="F:metallopeptidase activity"/>
    <property type="evidence" value="ECO:0007669"/>
    <property type="project" value="UniProtKB-KW"/>
</dbReference>
<dbReference type="InterPro" id="IPR011765">
    <property type="entry name" value="Pept_M16_N"/>
</dbReference>
<organism evidence="8">
    <name type="scientific">marine metagenome</name>
    <dbReference type="NCBI Taxonomy" id="408172"/>
    <lineage>
        <taxon>unclassified sequences</taxon>
        <taxon>metagenomes</taxon>
        <taxon>ecological metagenomes</taxon>
    </lineage>
</organism>
<dbReference type="SUPFAM" id="SSF63411">
    <property type="entry name" value="LuxS/MPP-like metallohydrolase"/>
    <property type="match status" value="3"/>
</dbReference>
<accession>A0A381X511</accession>
<feature type="domain" description="Peptidase M16 C-terminal" evidence="7">
    <location>
        <begin position="222"/>
        <end position="397"/>
    </location>
</feature>
<keyword evidence="5" id="KW-0482">Metalloprotease</keyword>
<feature type="domain" description="Peptidase M16 N-terminal" evidence="6">
    <location>
        <begin position="67"/>
        <end position="187"/>
    </location>
</feature>
<comment type="similarity">
    <text evidence="1">Belongs to the peptidase M16 family.</text>
</comment>
<dbReference type="AlphaFoldDB" id="A0A381X511"/>
<keyword evidence="2" id="KW-0645">Protease</keyword>
<feature type="non-terminal residue" evidence="8">
    <location>
        <position position="593"/>
    </location>
</feature>
<dbReference type="InterPro" id="IPR050626">
    <property type="entry name" value="Peptidase_M16"/>
</dbReference>
<dbReference type="GO" id="GO:0006508">
    <property type="term" value="P:proteolysis"/>
    <property type="evidence" value="ECO:0007669"/>
    <property type="project" value="UniProtKB-KW"/>
</dbReference>
<dbReference type="EMBL" id="UINC01013943">
    <property type="protein sequence ID" value="SVA59835.1"/>
    <property type="molecule type" value="Genomic_DNA"/>
</dbReference>
<proteinExistence type="inferred from homology"/>
<evidence type="ECO:0000256" key="1">
    <source>
        <dbReference type="ARBA" id="ARBA00007261"/>
    </source>
</evidence>
<name>A0A381X511_9ZZZZ</name>
<sequence length="593" mass="66016">MLAVLTKSDELHALQPGELLMKRILSVSSSLVFACILALDSVPASAADDVDIQYSRFVLDNGLTLIVHEDHKAPIVCVNVWYHVGSKNEKVGKTGFAHLFEHLMYNGSENFDDDYFRALDRLGATDVNGTTWLDRTNYFQNVPVTALDAVLWMESDRMGHMLGAVTQEKLVEQRGGVQNEKRRGEDQPYAKAESRLGELMFPVGHPYSWDTIGSMADLEAASLEDVHEWFESYYGAANATLVIAGDINTDEVHARVIEYFGDIDSGPVVARLDKWVPRRTEEVREVMQDRVPQARLTKAWVLPEYTDPDRQYLDLVSDVLALGKTSRLFKRLVYDDQIATNVQASVYPFEIAGVLQIDVTAQPGGDLAQVERALDEELARLLADGPTQREVERVKTQHVARFIRNIEEIGYFGGKAQRLAMNQVYAGNPEHYKVKLQRVRSATPQDLGDAARQWLSSGASVIEVYPFPEYVSSESQIDRSELPMPDSFPEVRFPTMERATLDNGLQIILVERQAVPVVGFRLVVDAGHASDQLGLLGTSSLAVSMMEEGTKKRSSLEISEELAMLGATLSMQSTLDQNVVSFSALKENLDASL</sequence>
<feature type="domain" description="Peptidase M16 N-terminal" evidence="6">
    <location>
        <begin position="511"/>
        <end position="592"/>
    </location>
</feature>
<evidence type="ECO:0000259" key="7">
    <source>
        <dbReference type="Pfam" id="PF05193"/>
    </source>
</evidence>
<keyword evidence="3" id="KW-0378">Hydrolase</keyword>
<keyword evidence="4" id="KW-0862">Zinc</keyword>
<evidence type="ECO:0000313" key="8">
    <source>
        <dbReference type="EMBL" id="SVA59835.1"/>
    </source>
</evidence>
<evidence type="ECO:0000259" key="6">
    <source>
        <dbReference type="Pfam" id="PF00675"/>
    </source>
</evidence>
<dbReference type="GO" id="GO:0046872">
    <property type="term" value="F:metal ion binding"/>
    <property type="evidence" value="ECO:0007669"/>
    <property type="project" value="InterPro"/>
</dbReference>
<dbReference type="Pfam" id="PF05193">
    <property type="entry name" value="Peptidase_M16_C"/>
    <property type="match status" value="1"/>
</dbReference>
<evidence type="ECO:0000256" key="5">
    <source>
        <dbReference type="ARBA" id="ARBA00023049"/>
    </source>
</evidence>
<gene>
    <name evidence="8" type="ORF">METZ01_LOCUS112689</name>
</gene>
<dbReference type="PROSITE" id="PS51257">
    <property type="entry name" value="PROKAR_LIPOPROTEIN"/>
    <property type="match status" value="1"/>
</dbReference>
<evidence type="ECO:0000256" key="2">
    <source>
        <dbReference type="ARBA" id="ARBA00022670"/>
    </source>
</evidence>
<protein>
    <recommendedName>
        <fullName evidence="9">Peptidase M16 N-terminal domain-containing protein</fullName>
    </recommendedName>
</protein>
<evidence type="ECO:0008006" key="9">
    <source>
        <dbReference type="Google" id="ProtNLM"/>
    </source>
</evidence>
<reference evidence="8" key="1">
    <citation type="submission" date="2018-05" db="EMBL/GenBank/DDBJ databases">
        <authorList>
            <person name="Lanie J.A."/>
            <person name="Ng W.-L."/>
            <person name="Kazmierczak K.M."/>
            <person name="Andrzejewski T.M."/>
            <person name="Davidsen T.M."/>
            <person name="Wayne K.J."/>
            <person name="Tettelin H."/>
            <person name="Glass J.I."/>
            <person name="Rusch D."/>
            <person name="Podicherti R."/>
            <person name="Tsui H.-C.T."/>
            <person name="Winkler M.E."/>
        </authorList>
    </citation>
    <scope>NUCLEOTIDE SEQUENCE</scope>
</reference>
<dbReference type="Pfam" id="PF00675">
    <property type="entry name" value="Peptidase_M16"/>
    <property type="match status" value="2"/>
</dbReference>
<dbReference type="Gene3D" id="3.30.830.10">
    <property type="entry name" value="Metalloenzyme, LuxS/M16 peptidase-like"/>
    <property type="match status" value="3"/>
</dbReference>
<evidence type="ECO:0000256" key="4">
    <source>
        <dbReference type="ARBA" id="ARBA00022833"/>
    </source>
</evidence>
<dbReference type="PANTHER" id="PTHR43690">
    <property type="entry name" value="NARDILYSIN"/>
    <property type="match status" value="1"/>
</dbReference>